<reference evidence="3 4" key="1">
    <citation type="journal article" date="2022" name="bioRxiv">
        <title>Genomics of Preaxostyla Flagellates Illuminates Evolutionary Transitions and the Path Towards Mitochondrial Loss.</title>
        <authorList>
            <person name="Novak L.V.F."/>
            <person name="Treitli S.C."/>
            <person name="Pyrih J."/>
            <person name="Halakuc P."/>
            <person name="Pipaliya S.V."/>
            <person name="Vacek V."/>
            <person name="Brzon O."/>
            <person name="Soukal P."/>
            <person name="Eme L."/>
            <person name="Dacks J.B."/>
            <person name="Karnkowska A."/>
            <person name="Elias M."/>
            <person name="Hampl V."/>
        </authorList>
    </citation>
    <scope>NUCLEOTIDE SEQUENCE [LARGE SCALE GENOMIC DNA]</scope>
    <source>
        <strain evidence="3">NAU3</strain>
        <tissue evidence="3">Gut</tissue>
    </source>
</reference>
<proteinExistence type="predicted"/>
<organism evidence="3 4">
    <name type="scientific">Blattamonas nauphoetae</name>
    <dbReference type="NCBI Taxonomy" id="2049346"/>
    <lineage>
        <taxon>Eukaryota</taxon>
        <taxon>Metamonada</taxon>
        <taxon>Preaxostyla</taxon>
        <taxon>Oxymonadida</taxon>
        <taxon>Blattamonas</taxon>
    </lineage>
</organism>
<dbReference type="Proteomes" id="UP001281761">
    <property type="component" value="Unassembled WGS sequence"/>
</dbReference>
<sequence length="130" mass="14581">MHQNLSHIAHRPRLFGKTAKPTQNNVSQKKVIRRVSEKLHGTSEHAEKVRKKKMQTVPLPIESWESIRSMAPCPHPTLLPSLKSGKRASRRVQKNPKTGLGCLDLRTGELVACVDSERTEEGMNSVLRAT</sequence>
<dbReference type="EMBL" id="JARBJD010000349">
    <property type="protein sequence ID" value="KAK2943371.1"/>
    <property type="molecule type" value="Genomic_DNA"/>
</dbReference>
<keyword evidence="4" id="KW-1185">Reference proteome</keyword>
<evidence type="ECO:0000313" key="2">
    <source>
        <dbReference type="EMBL" id="KAK2940438.1"/>
    </source>
</evidence>
<dbReference type="EMBL" id="JARBJD010000674">
    <property type="protein sequence ID" value="KAK2940438.1"/>
    <property type="molecule type" value="Genomic_DNA"/>
</dbReference>
<protein>
    <submittedName>
        <fullName evidence="3">Uncharacterized protein</fullName>
    </submittedName>
</protein>
<feature type="compositionally biased region" description="Basic residues" evidence="1">
    <location>
        <begin position="84"/>
        <end position="94"/>
    </location>
</feature>
<comment type="caution">
    <text evidence="3">The sequence shown here is derived from an EMBL/GenBank/DDBJ whole genome shotgun (WGS) entry which is preliminary data.</text>
</comment>
<name>A0ABQ9WV36_9EUKA</name>
<accession>A0ABQ9WV36</accession>
<evidence type="ECO:0000313" key="4">
    <source>
        <dbReference type="Proteomes" id="UP001281761"/>
    </source>
</evidence>
<feature type="region of interest" description="Disordered" evidence="1">
    <location>
        <begin position="72"/>
        <end position="99"/>
    </location>
</feature>
<evidence type="ECO:0000256" key="1">
    <source>
        <dbReference type="SAM" id="MobiDB-lite"/>
    </source>
</evidence>
<gene>
    <name evidence="3" type="ORF">BLNAU_21681</name>
    <name evidence="2" type="ORF">BLNAU_24660</name>
</gene>
<evidence type="ECO:0000313" key="3">
    <source>
        <dbReference type="EMBL" id="KAK2943371.1"/>
    </source>
</evidence>